<organism evidence="13">
    <name type="scientific">hydrothermal vent metagenome</name>
    <dbReference type="NCBI Taxonomy" id="652676"/>
    <lineage>
        <taxon>unclassified sequences</taxon>
        <taxon>metagenomes</taxon>
        <taxon>ecological metagenomes</taxon>
    </lineage>
</organism>
<feature type="domain" description="Flagellar M-ring N-terminal" evidence="11">
    <location>
        <begin position="47"/>
        <end position="221"/>
    </location>
</feature>
<feature type="compositionally biased region" description="Polar residues" evidence="9">
    <location>
        <begin position="290"/>
        <end position="302"/>
    </location>
</feature>
<dbReference type="PRINTS" id="PR01009">
    <property type="entry name" value="FLGMRINGFLIF"/>
</dbReference>
<dbReference type="InterPro" id="IPR000067">
    <property type="entry name" value="FlgMring_FliF"/>
</dbReference>
<keyword evidence="13" id="KW-0969">Cilium</keyword>
<dbReference type="PIRSF" id="PIRSF004862">
    <property type="entry name" value="FliF"/>
    <property type="match status" value="1"/>
</dbReference>
<keyword evidence="13" id="KW-0966">Cell projection</keyword>
<protein>
    <submittedName>
        <fullName evidence="13">Flagellar M-ring protein FliF</fullName>
    </submittedName>
</protein>
<evidence type="ECO:0000256" key="1">
    <source>
        <dbReference type="ARBA" id="ARBA00004117"/>
    </source>
</evidence>
<keyword evidence="6 10" id="KW-1133">Transmembrane helix</keyword>
<evidence type="ECO:0000256" key="9">
    <source>
        <dbReference type="SAM" id="MobiDB-lite"/>
    </source>
</evidence>
<dbReference type="InterPro" id="IPR043427">
    <property type="entry name" value="YscJ/FliF"/>
</dbReference>
<dbReference type="NCBIfam" id="TIGR00206">
    <property type="entry name" value="fliF"/>
    <property type="match status" value="1"/>
</dbReference>
<dbReference type="GO" id="GO:0009431">
    <property type="term" value="C:bacterial-type flagellum basal body, MS ring"/>
    <property type="evidence" value="ECO:0007669"/>
    <property type="project" value="InterPro"/>
</dbReference>
<keyword evidence="4" id="KW-1003">Cell membrane</keyword>
<dbReference type="Pfam" id="PF01514">
    <property type="entry name" value="YscJ_FliF"/>
    <property type="match status" value="1"/>
</dbReference>
<dbReference type="Gene3D" id="3.30.300.30">
    <property type="match status" value="1"/>
</dbReference>
<evidence type="ECO:0000256" key="3">
    <source>
        <dbReference type="ARBA" id="ARBA00007971"/>
    </source>
</evidence>
<dbReference type="GO" id="GO:0005886">
    <property type="term" value="C:plasma membrane"/>
    <property type="evidence" value="ECO:0007669"/>
    <property type="project" value="UniProtKB-SubCell"/>
</dbReference>
<evidence type="ECO:0000256" key="7">
    <source>
        <dbReference type="ARBA" id="ARBA00023136"/>
    </source>
</evidence>
<evidence type="ECO:0000259" key="11">
    <source>
        <dbReference type="Pfam" id="PF01514"/>
    </source>
</evidence>
<dbReference type="EMBL" id="UOFU01000104">
    <property type="protein sequence ID" value="VAW96691.1"/>
    <property type="molecule type" value="Genomic_DNA"/>
</dbReference>
<evidence type="ECO:0000256" key="6">
    <source>
        <dbReference type="ARBA" id="ARBA00022989"/>
    </source>
</evidence>
<evidence type="ECO:0000259" key="12">
    <source>
        <dbReference type="Pfam" id="PF08345"/>
    </source>
</evidence>
<dbReference type="InterPro" id="IPR045851">
    <property type="entry name" value="AMP-bd_C_sf"/>
</dbReference>
<accession>A0A3B0ZY44</accession>
<dbReference type="InterPro" id="IPR013556">
    <property type="entry name" value="Flag_M-ring_C"/>
</dbReference>
<comment type="similarity">
    <text evidence="3">Belongs to the FliF family.</text>
</comment>
<evidence type="ECO:0000313" key="13">
    <source>
        <dbReference type="EMBL" id="VAW96691.1"/>
    </source>
</evidence>
<evidence type="ECO:0000256" key="4">
    <source>
        <dbReference type="ARBA" id="ARBA00022475"/>
    </source>
</evidence>
<evidence type="ECO:0000256" key="5">
    <source>
        <dbReference type="ARBA" id="ARBA00022692"/>
    </source>
</evidence>
<dbReference type="InterPro" id="IPR006182">
    <property type="entry name" value="FliF_N_dom"/>
</dbReference>
<dbReference type="PANTHER" id="PTHR30046:SF0">
    <property type="entry name" value="FLAGELLAR M-RING PROTEIN"/>
    <property type="match status" value="1"/>
</dbReference>
<feature type="domain" description="Flagellar M-ring C-terminal" evidence="12">
    <location>
        <begin position="254"/>
        <end position="425"/>
    </location>
</feature>
<dbReference type="GO" id="GO:0071973">
    <property type="term" value="P:bacterial-type flagellum-dependent cell motility"/>
    <property type="evidence" value="ECO:0007669"/>
    <property type="project" value="InterPro"/>
</dbReference>
<evidence type="ECO:0000256" key="2">
    <source>
        <dbReference type="ARBA" id="ARBA00004651"/>
    </source>
</evidence>
<keyword evidence="5 10" id="KW-0812">Transmembrane</keyword>
<keyword evidence="13" id="KW-0282">Flagellum</keyword>
<keyword evidence="8" id="KW-0975">Bacterial flagellum</keyword>
<proteinExistence type="inferred from homology"/>
<feature type="transmembrane region" description="Helical" evidence="10">
    <location>
        <begin position="25"/>
        <end position="46"/>
    </location>
</feature>
<keyword evidence="7 10" id="KW-0472">Membrane</keyword>
<evidence type="ECO:0000256" key="10">
    <source>
        <dbReference type="SAM" id="Phobius"/>
    </source>
</evidence>
<dbReference type="AlphaFoldDB" id="A0A3B0ZY44"/>
<reference evidence="13" key="1">
    <citation type="submission" date="2018-06" db="EMBL/GenBank/DDBJ databases">
        <authorList>
            <person name="Zhirakovskaya E."/>
        </authorList>
    </citation>
    <scope>NUCLEOTIDE SEQUENCE</scope>
</reference>
<name>A0A3B0ZY44_9ZZZZ</name>
<evidence type="ECO:0000256" key="8">
    <source>
        <dbReference type="ARBA" id="ARBA00023143"/>
    </source>
</evidence>
<sequence length="548" mass="58754">MALVKAEEMSASFSGLSGLDALRQIGLMIGLAASVAIGVSVVLWSWTPNYGVLYGALAEQDVGTVLDALRQSGIDAKLDETSGAVLVPAADIHSARIKLAAMGLPKGVSAGFEALDKKNTFGVSQFMEKARYQRALEIELARTVQSLRSVQSARVHLAVPRQSVFVRNRQKARASVVVDLYPGRVLEKGQVTAIVHMVSSSVPNLETAQVTVVDQKGNLLTQGDMDKRLALSNSQFEYTRRLEKSYIERIEGILGPLLDSNALRAQVTADLDFTASEQTQEIYNPDSAVLRSNQTTEESSNGVADGGIPGALTNQPPGLAQAPEILPPGDAGATAPASPTHSRRREIRNFELDKTISHTRYAMGSLRRLSVAVVVDDRVSLDEAGQVTRQQRSPEELERMTELVKKAVGFNTERGDSVNVINSAFTLPAEPAPLPEVPIWEQAWAQDLVKKGIGGLLVLLLVFGVLKPVMKSLAAPQTQELVVANGEEKGDAEGMTEDTVSLSQEAVQPALGGPPGSYEQNLATANAAIEQDPKLVAQVVKNWVKQDG</sequence>
<dbReference type="PANTHER" id="PTHR30046">
    <property type="entry name" value="FLAGELLAR M-RING PROTEIN"/>
    <property type="match status" value="1"/>
</dbReference>
<gene>
    <name evidence="13" type="ORF">MNBD_GAMMA20-2519</name>
</gene>
<feature type="region of interest" description="Disordered" evidence="9">
    <location>
        <begin position="282"/>
        <end position="348"/>
    </location>
</feature>
<dbReference type="Pfam" id="PF08345">
    <property type="entry name" value="YscJ_FliF_C"/>
    <property type="match status" value="1"/>
</dbReference>
<dbReference type="GO" id="GO:0003774">
    <property type="term" value="F:cytoskeletal motor activity"/>
    <property type="evidence" value="ECO:0007669"/>
    <property type="project" value="InterPro"/>
</dbReference>
<comment type="subcellular location">
    <subcellularLocation>
        <location evidence="1">Bacterial flagellum basal body</location>
    </subcellularLocation>
    <subcellularLocation>
        <location evidence="2">Cell membrane</location>
        <topology evidence="2">Multi-pass membrane protein</topology>
    </subcellularLocation>
</comment>